<gene>
    <name evidence="1" type="ORF">FA13DRAFT_113209</name>
</gene>
<evidence type="ECO:0000313" key="1">
    <source>
        <dbReference type="EMBL" id="TEB33814.1"/>
    </source>
</evidence>
<keyword evidence="2" id="KW-1185">Reference proteome</keyword>
<name>A0A4Y7TIL3_COPMI</name>
<dbReference type="EMBL" id="QPFP01000011">
    <property type="protein sequence ID" value="TEB33814.1"/>
    <property type="molecule type" value="Genomic_DNA"/>
</dbReference>
<proteinExistence type="predicted"/>
<dbReference type="OrthoDB" id="2886770at2759"/>
<accession>A0A4Y7TIL3</accession>
<organism evidence="1 2">
    <name type="scientific">Coprinellus micaceus</name>
    <name type="common">Glistening ink-cap mushroom</name>
    <name type="synonym">Coprinus micaceus</name>
    <dbReference type="NCBI Taxonomy" id="71717"/>
    <lineage>
        <taxon>Eukaryota</taxon>
        <taxon>Fungi</taxon>
        <taxon>Dikarya</taxon>
        <taxon>Basidiomycota</taxon>
        <taxon>Agaricomycotina</taxon>
        <taxon>Agaricomycetes</taxon>
        <taxon>Agaricomycetidae</taxon>
        <taxon>Agaricales</taxon>
        <taxon>Agaricineae</taxon>
        <taxon>Psathyrellaceae</taxon>
        <taxon>Coprinellus</taxon>
    </lineage>
</organism>
<dbReference type="AlphaFoldDB" id="A0A4Y7TIL3"/>
<dbReference type="Proteomes" id="UP000298030">
    <property type="component" value="Unassembled WGS sequence"/>
</dbReference>
<sequence length="79" mass="9345">MVPVPTHNLSDDILREIFLQCLEKDHWGVSLSPDEAPMLLLRICVRWRMVALEYGPLWSRLNLPLRRETLDKTKCRFLV</sequence>
<evidence type="ECO:0008006" key="3">
    <source>
        <dbReference type="Google" id="ProtNLM"/>
    </source>
</evidence>
<evidence type="ECO:0000313" key="2">
    <source>
        <dbReference type="Proteomes" id="UP000298030"/>
    </source>
</evidence>
<reference evidence="1 2" key="1">
    <citation type="journal article" date="2019" name="Nat. Ecol. Evol.">
        <title>Megaphylogeny resolves global patterns of mushroom evolution.</title>
        <authorList>
            <person name="Varga T."/>
            <person name="Krizsan K."/>
            <person name="Foldi C."/>
            <person name="Dima B."/>
            <person name="Sanchez-Garcia M."/>
            <person name="Sanchez-Ramirez S."/>
            <person name="Szollosi G.J."/>
            <person name="Szarkandi J.G."/>
            <person name="Papp V."/>
            <person name="Albert L."/>
            <person name="Andreopoulos W."/>
            <person name="Angelini C."/>
            <person name="Antonin V."/>
            <person name="Barry K.W."/>
            <person name="Bougher N.L."/>
            <person name="Buchanan P."/>
            <person name="Buyck B."/>
            <person name="Bense V."/>
            <person name="Catcheside P."/>
            <person name="Chovatia M."/>
            <person name="Cooper J."/>
            <person name="Damon W."/>
            <person name="Desjardin D."/>
            <person name="Finy P."/>
            <person name="Geml J."/>
            <person name="Haridas S."/>
            <person name="Hughes K."/>
            <person name="Justo A."/>
            <person name="Karasinski D."/>
            <person name="Kautmanova I."/>
            <person name="Kiss B."/>
            <person name="Kocsube S."/>
            <person name="Kotiranta H."/>
            <person name="LaButti K.M."/>
            <person name="Lechner B.E."/>
            <person name="Liimatainen K."/>
            <person name="Lipzen A."/>
            <person name="Lukacs Z."/>
            <person name="Mihaltcheva S."/>
            <person name="Morgado L.N."/>
            <person name="Niskanen T."/>
            <person name="Noordeloos M.E."/>
            <person name="Ohm R.A."/>
            <person name="Ortiz-Santana B."/>
            <person name="Ovrebo C."/>
            <person name="Racz N."/>
            <person name="Riley R."/>
            <person name="Savchenko A."/>
            <person name="Shiryaev A."/>
            <person name="Soop K."/>
            <person name="Spirin V."/>
            <person name="Szebenyi C."/>
            <person name="Tomsovsky M."/>
            <person name="Tulloss R.E."/>
            <person name="Uehling J."/>
            <person name="Grigoriev I.V."/>
            <person name="Vagvolgyi C."/>
            <person name="Papp T."/>
            <person name="Martin F.M."/>
            <person name="Miettinen O."/>
            <person name="Hibbett D.S."/>
            <person name="Nagy L.G."/>
        </authorList>
    </citation>
    <scope>NUCLEOTIDE SEQUENCE [LARGE SCALE GENOMIC DNA]</scope>
    <source>
        <strain evidence="1 2">FP101781</strain>
    </source>
</reference>
<comment type="caution">
    <text evidence="1">The sequence shown here is derived from an EMBL/GenBank/DDBJ whole genome shotgun (WGS) entry which is preliminary data.</text>
</comment>
<protein>
    <recommendedName>
        <fullName evidence="3">F-box domain-containing protein</fullName>
    </recommendedName>
</protein>